<sequence length="71" mass="8661">NCKKIFIIIGIYIYICIKQNFYIVKLLIEVFIIFFIWPDLIKVFGFAYVDKHLYVLYGYIVYIVYLYVKCI</sequence>
<feature type="transmembrane region" description="Helical" evidence="1">
    <location>
        <begin position="21"/>
        <end position="40"/>
    </location>
</feature>
<dbReference type="Proteomes" id="UP000478052">
    <property type="component" value="Unassembled WGS sequence"/>
</dbReference>
<evidence type="ECO:0000313" key="2">
    <source>
        <dbReference type="EMBL" id="KAF0753767.1"/>
    </source>
</evidence>
<name>A0A6G0YDU7_APHCR</name>
<keyword evidence="1" id="KW-1133">Transmembrane helix</keyword>
<organism evidence="2 3">
    <name type="scientific">Aphis craccivora</name>
    <name type="common">Cowpea aphid</name>
    <dbReference type="NCBI Taxonomy" id="307492"/>
    <lineage>
        <taxon>Eukaryota</taxon>
        <taxon>Metazoa</taxon>
        <taxon>Ecdysozoa</taxon>
        <taxon>Arthropoda</taxon>
        <taxon>Hexapoda</taxon>
        <taxon>Insecta</taxon>
        <taxon>Pterygota</taxon>
        <taxon>Neoptera</taxon>
        <taxon>Paraneoptera</taxon>
        <taxon>Hemiptera</taxon>
        <taxon>Sternorrhyncha</taxon>
        <taxon>Aphidomorpha</taxon>
        <taxon>Aphidoidea</taxon>
        <taxon>Aphididae</taxon>
        <taxon>Aphidini</taxon>
        <taxon>Aphis</taxon>
        <taxon>Aphis</taxon>
    </lineage>
</organism>
<accession>A0A6G0YDU7</accession>
<feature type="transmembrane region" description="Helical" evidence="1">
    <location>
        <begin position="52"/>
        <end position="68"/>
    </location>
</feature>
<gene>
    <name evidence="2" type="ORF">FWK35_00026716</name>
</gene>
<keyword evidence="1" id="KW-0812">Transmembrane</keyword>
<feature type="non-terminal residue" evidence="2">
    <location>
        <position position="1"/>
    </location>
</feature>
<comment type="caution">
    <text evidence="2">The sequence shown here is derived from an EMBL/GenBank/DDBJ whole genome shotgun (WGS) entry which is preliminary data.</text>
</comment>
<dbReference type="EMBL" id="VUJU01004627">
    <property type="protein sequence ID" value="KAF0753767.1"/>
    <property type="molecule type" value="Genomic_DNA"/>
</dbReference>
<keyword evidence="1" id="KW-0472">Membrane</keyword>
<reference evidence="2 3" key="1">
    <citation type="submission" date="2019-08" db="EMBL/GenBank/DDBJ databases">
        <title>Whole genome of Aphis craccivora.</title>
        <authorList>
            <person name="Voronova N.V."/>
            <person name="Shulinski R.S."/>
            <person name="Bandarenka Y.V."/>
            <person name="Zhorov D.G."/>
            <person name="Warner D."/>
        </authorList>
    </citation>
    <scope>NUCLEOTIDE SEQUENCE [LARGE SCALE GENOMIC DNA]</scope>
    <source>
        <strain evidence="2">180601</strain>
        <tissue evidence="2">Whole Body</tissue>
    </source>
</reference>
<proteinExistence type="predicted"/>
<protein>
    <submittedName>
        <fullName evidence="2">Uncharacterized protein</fullName>
    </submittedName>
</protein>
<evidence type="ECO:0000256" key="1">
    <source>
        <dbReference type="SAM" id="Phobius"/>
    </source>
</evidence>
<dbReference type="AlphaFoldDB" id="A0A6G0YDU7"/>
<evidence type="ECO:0000313" key="3">
    <source>
        <dbReference type="Proteomes" id="UP000478052"/>
    </source>
</evidence>
<keyword evidence="3" id="KW-1185">Reference proteome</keyword>